<sequence>MRYTRAIEKLHTLAEACTATASIPGNYFPLNEVYVFDELLDGPDSLDWVQIALVVDLPASEVTWGRQPHDAYAVVYPLRLDKRGFSYFWRSHEQSWRIT</sequence>
<evidence type="ECO:0000313" key="3">
    <source>
        <dbReference type="Proteomes" id="UP001609175"/>
    </source>
</evidence>
<organism evidence="2 3">
    <name type="scientific">Antrihabitans spumae</name>
    <dbReference type="NCBI Taxonomy" id="3373370"/>
    <lineage>
        <taxon>Bacteria</taxon>
        <taxon>Bacillati</taxon>
        <taxon>Actinomycetota</taxon>
        <taxon>Actinomycetes</taxon>
        <taxon>Mycobacteriales</taxon>
        <taxon>Nocardiaceae</taxon>
        <taxon>Antrihabitans</taxon>
    </lineage>
</organism>
<comment type="caution">
    <text evidence="2">The sequence shown here is derived from an EMBL/GenBank/DDBJ whole genome shotgun (WGS) entry which is preliminary data.</text>
</comment>
<dbReference type="RefSeq" id="WP_395116366.1">
    <property type="nucleotide sequence ID" value="NZ_JBIMSO010000062.1"/>
</dbReference>
<evidence type="ECO:0000259" key="1">
    <source>
        <dbReference type="Pfam" id="PF24821"/>
    </source>
</evidence>
<proteinExistence type="predicted"/>
<gene>
    <name evidence="2" type="ORF">ACHIPZ_20430</name>
</gene>
<dbReference type="Pfam" id="PF24821">
    <property type="entry name" value="DUF7711"/>
    <property type="match status" value="1"/>
</dbReference>
<reference evidence="2 3" key="1">
    <citation type="submission" date="2024-10" db="EMBL/GenBank/DDBJ databases">
        <authorList>
            <person name="Riesco R."/>
        </authorList>
    </citation>
    <scope>NUCLEOTIDE SEQUENCE [LARGE SCALE GENOMIC DNA]</scope>
    <source>
        <strain evidence="2 3">NCIMB 15449</strain>
    </source>
</reference>
<feature type="domain" description="DUF7711" evidence="1">
    <location>
        <begin position="1"/>
        <end position="94"/>
    </location>
</feature>
<accession>A0ABW7JRD0</accession>
<name>A0ABW7JRD0_9NOCA</name>
<protein>
    <recommendedName>
        <fullName evidence="1">DUF7711 domain-containing protein</fullName>
    </recommendedName>
</protein>
<dbReference type="Proteomes" id="UP001609175">
    <property type="component" value="Unassembled WGS sequence"/>
</dbReference>
<dbReference type="InterPro" id="IPR056128">
    <property type="entry name" value="DUF7711"/>
</dbReference>
<dbReference type="EMBL" id="JBIMSO010000062">
    <property type="protein sequence ID" value="MFH5210552.1"/>
    <property type="molecule type" value="Genomic_DNA"/>
</dbReference>
<evidence type="ECO:0000313" key="2">
    <source>
        <dbReference type="EMBL" id="MFH5210552.1"/>
    </source>
</evidence>